<dbReference type="AlphaFoldDB" id="A0A1G7UNK9"/>
<evidence type="ECO:0008006" key="4">
    <source>
        <dbReference type="Google" id="ProtNLM"/>
    </source>
</evidence>
<evidence type="ECO:0000256" key="1">
    <source>
        <dbReference type="SAM" id="SignalP"/>
    </source>
</evidence>
<dbReference type="Proteomes" id="UP000199203">
    <property type="component" value="Unassembled WGS sequence"/>
</dbReference>
<dbReference type="STRING" id="454006.SAMN05421825_3471"/>
<keyword evidence="1" id="KW-0732">Signal</keyword>
<name>A0A1G7UNK9_9FLAO</name>
<evidence type="ECO:0000313" key="3">
    <source>
        <dbReference type="Proteomes" id="UP000199203"/>
    </source>
</evidence>
<dbReference type="OrthoDB" id="805991at2"/>
<dbReference type="EMBL" id="FNBH01000004">
    <property type="protein sequence ID" value="SDG48320.1"/>
    <property type="molecule type" value="Genomic_DNA"/>
</dbReference>
<sequence>MKQLKNILIIGFCLLIATLTQAQKKSNRLINDFMKVEGNWTGQLTYLDYSSGKPYTMSAELEIKRIPNTNEFLFVHTYPKEKSANKTDTITISKDGQYIGKEKLVSRTKLPKGNMRIITEKEGKDGNDGKKATIRQTYILGNTSFSTQKDVLFSGETTWIKRHEYVYKKQHD</sequence>
<feature type="signal peptide" evidence="1">
    <location>
        <begin position="1"/>
        <end position="22"/>
    </location>
</feature>
<feature type="chain" id="PRO_5011695502" description="DUF1579 domain-containing protein" evidence="1">
    <location>
        <begin position="23"/>
        <end position="172"/>
    </location>
</feature>
<accession>A0A1G7UNK9</accession>
<proteinExistence type="predicted"/>
<gene>
    <name evidence="2" type="ORF">SAMN05421825_3471</name>
</gene>
<dbReference type="RefSeq" id="WP_089874674.1">
    <property type="nucleotide sequence ID" value="NZ_FNBH01000004.1"/>
</dbReference>
<protein>
    <recommendedName>
        <fullName evidence="4">DUF1579 domain-containing protein</fullName>
    </recommendedName>
</protein>
<keyword evidence="3" id="KW-1185">Reference proteome</keyword>
<evidence type="ECO:0000313" key="2">
    <source>
        <dbReference type="EMBL" id="SDG48320.1"/>
    </source>
</evidence>
<organism evidence="2 3">
    <name type="scientific">Epilithonimonas hungarica</name>
    <dbReference type="NCBI Taxonomy" id="454006"/>
    <lineage>
        <taxon>Bacteria</taxon>
        <taxon>Pseudomonadati</taxon>
        <taxon>Bacteroidota</taxon>
        <taxon>Flavobacteriia</taxon>
        <taxon>Flavobacteriales</taxon>
        <taxon>Weeksellaceae</taxon>
        <taxon>Chryseobacterium group</taxon>
        <taxon>Epilithonimonas</taxon>
    </lineage>
</organism>
<reference evidence="3" key="1">
    <citation type="submission" date="2016-10" db="EMBL/GenBank/DDBJ databases">
        <authorList>
            <person name="Varghese N."/>
            <person name="Submissions S."/>
        </authorList>
    </citation>
    <scope>NUCLEOTIDE SEQUENCE [LARGE SCALE GENOMIC DNA]</scope>
    <source>
        <strain evidence="3">DSM 19684</strain>
    </source>
</reference>